<gene>
    <name evidence="5" type="ORF">SaccyDRAFT_1625</name>
</gene>
<accession>H5XGI7</accession>
<evidence type="ECO:0000259" key="4">
    <source>
        <dbReference type="PROSITE" id="PS51831"/>
    </source>
</evidence>
<dbReference type="Proteomes" id="UP000002791">
    <property type="component" value="Chromosome"/>
</dbReference>
<evidence type="ECO:0000256" key="1">
    <source>
        <dbReference type="ARBA" id="ARBA00022801"/>
    </source>
</evidence>
<dbReference type="InterPro" id="IPR026875">
    <property type="entry name" value="PHydrolase_assoc_dom"/>
</dbReference>
<protein>
    <recommendedName>
        <fullName evidence="2">Deoxyguanosinetriphosphate triphosphohydrolase-like protein</fullName>
    </recommendedName>
</protein>
<evidence type="ECO:0000313" key="6">
    <source>
        <dbReference type="Proteomes" id="UP000002791"/>
    </source>
</evidence>
<dbReference type="Pfam" id="PF01966">
    <property type="entry name" value="HD"/>
    <property type="match status" value="1"/>
</dbReference>
<dbReference type="SMART" id="SM00471">
    <property type="entry name" value="HDc"/>
    <property type="match status" value="1"/>
</dbReference>
<feature type="region of interest" description="Disordered" evidence="3">
    <location>
        <begin position="23"/>
        <end position="46"/>
    </location>
</feature>
<dbReference type="AlphaFoldDB" id="H5XGI7"/>
<dbReference type="CDD" id="cd00077">
    <property type="entry name" value="HDc"/>
    <property type="match status" value="1"/>
</dbReference>
<comment type="similarity">
    <text evidence="2">Belongs to the dGTPase family. Type 2 subfamily.</text>
</comment>
<dbReference type="Gene3D" id="1.10.3210.10">
    <property type="entry name" value="Hypothetical protein af1432"/>
    <property type="match status" value="1"/>
</dbReference>
<dbReference type="EMBL" id="CM001440">
    <property type="protein sequence ID" value="EHR60526.1"/>
    <property type="molecule type" value="Genomic_DNA"/>
</dbReference>
<dbReference type="InterPro" id="IPR023023">
    <property type="entry name" value="dNTPase_2"/>
</dbReference>
<name>H5XGI7_9PSEU</name>
<dbReference type="Pfam" id="PF13286">
    <property type="entry name" value="HD_assoc"/>
    <property type="match status" value="1"/>
</dbReference>
<dbReference type="SUPFAM" id="SSF109604">
    <property type="entry name" value="HD-domain/PDEase-like"/>
    <property type="match status" value="1"/>
</dbReference>
<evidence type="ECO:0000256" key="3">
    <source>
        <dbReference type="SAM" id="MobiDB-lite"/>
    </source>
</evidence>
<keyword evidence="6" id="KW-1185">Reference proteome</keyword>
<sequence>MSPEPARSPVSSLGMGYTMHDVQRRFTERPKSSTLPGARDDGRTPYARDRARVLHSAALRRLAGKTQVVGPGEGAEVSGVPRTRLTHSLEVAQISRGIAADLGADPDLCDTAGLAHDIGHPPFGHNGEAALDEAARACGGFEGNAQTLRILTRLEPKVVGDSGEPYGLNLTRACLDATMKYPWPRRDGQRKFGVYADDLDAFTWIRSEAPGEDTCLEAQIMDWADDVAYSVHDVEDGVLADRISLPVLADAQERAALAGLAAEHFCALSVSTVEGAALGLLELPAVADLVRTPYDGSPAAQAALKRMTSELVGRFVSAAVTGTRAVHGEGPLSRYGARLVVPDQVAAEVALLKALALRYVMSDRRRLALQEGQRQLLGELVEVLPLRAPEVLDAGLRPAWDAAPDDAARLRVVIDQIASLTDAQARAWHSWHLGRHG</sequence>
<evidence type="ECO:0000256" key="2">
    <source>
        <dbReference type="HAMAP-Rule" id="MF_01212"/>
    </source>
</evidence>
<dbReference type="InterPro" id="IPR006261">
    <property type="entry name" value="dGTPase"/>
</dbReference>
<organism evidence="5 6">
    <name type="scientific">Saccharomonospora cyanea NA-134</name>
    <dbReference type="NCBI Taxonomy" id="882082"/>
    <lineage>
        <taxon>Bacteria</taxon>
        <taxon>Bacillati</taxon>
        <taxon>Actinomycetota</taxon>
        <taxon>Actinomycetes</taxon>
        <taxon>Pseudonocardiales</taxon>
        <taxon>Pseudonocardiaceae</taxon>
        <taxon>Saccharomonospora</taxon>
    </lineage>
</organism>
<dbReference type="eggNOG" id="COG0232">
    <property type="taxonomic scope" value="Bacteria"/>
</dbReference>
<keyword evidence="1 2" id="KW-0378">Hydrolase</keyword>
<dbReference type="PANTHER" id="PTHR11373:SF32">
    <property type="entry name" value="DEOXYGUANOSINETRIPHOSPHATE TRIPHOSPHOHYDROLASE"/>
    <property type="match status" value="1"/>
</dbReference>
<dbReference type="HOGENOM" id="CLU_028163_0_1_11"/>
<dbReference type="STRING" id="882082.SaccyDRAFT_1625"/>
<dbReference type="InterPro" id="IPR050135">
    <property type="entry name" value="dGTPase-like"/>
</dbReference>
<dbReference type="InterPro" id="IPR006674">
    <property type="entry name" value="HD_domain"/>
</dbReference>
<proteinExistence type="inferred from homology"/>
<dbReference type="PROSITE" id="PS51831">
    <property type="entry name" value="HD"/>
    <property type="match status" value="1"/>
</dbReference>
<dbReference type="NCBIfam" id="TIGR01353">
    <property type="entry name" value="dGTP_triPase"/>
    <property type="match status" value="1"/>
</dbReference>
<dbReference type="GO" id="GO:0006203">
    <property type="term" value="P:dGTP catabolic process"/>
    <property type="evidence" value="ECO:0007669"/>
    <property type="project" value="TreeGrafter"/>
</dbReference>
<evidence type="ECO:0000313" key="5">
    <source>
        <dbReference type="EMBL" id="EHR60526.1"/>
    </source>
</evidence>
<dbReference type="HAMAP" id="MF_01212">
    <property type="entry name" value="dGTPase_type2"/>
    <property type="match status" value="1"/>
</dbReference>
<dbReference type="GO" id="GO:0008832">
    <property type="term" value="F:dGTPase activity"/>
    <property type="evidence" value="ECO:0007669"/>
    <property type="project" value="TreeGrafter"/>
</dbReference>
<dbReference type="PANTHER" id="PTHR11373">
    <property type="entry name" value="DEOXYNUCLEOSIDE TRIPHOSPHATE TRIPHOSPHOHYDROLASE"/>
    <property type="match status" value="1"/>
</dbReference>
<dbReference type="InterPro" id="IPR003607">
    <property type="entry name" value="HD/PDEase_dom"/>
</dbReference>
<feature type="domain" description="HD" evidence="4">
    <location>
        <begin position="84"/>
        <end position="230"/>
    </location>
</feature>
<reference evidence="5 6" key="1">
    <citation type="submission" date="2011-11" db="EMBL/GenBank/DDBJ databases">
        <title>The Noncontiguous Finished sequence of Saccharomonospora cyanea NA-134.</title>
        <authorList>
            <consortium name="US DOE Joint Genome Institute"/>
            <person name="Lucas S."/>
            <person name="Han J."/>
            <person name="Lapidus A."/>
            <person name="Cheng J.-F."/>
            <person name="Goodwin L."/>
            <person name="Pitluck S."/>
            <person name="Peters L."/>
            <person name="Ovchinnikova G."/>
            <person name="Lu M."/>
            <person name="Detter J.C."/>
            <person name="Han C."/>
            <person name="Tapia R."/>
            <person name="Land M."/>
            <person name="Hauser L."/>
            <person name="Kyrpides N."/>
            <person name="Ivanova N."/>
            <person name="Pagani I."/>
            <person name="Brambilla E.-M."/>
            <person name="Klenk H.-P."/>
            <person name="Woyke T."/>
        </authorList>
    </citation>
    <scope>NUCLEOTIDE SEQUENCE [LARGE SCALE GENOMIC DNA]</scope>
    <source>
        <strain evidence="5 6">NA-134</strain>
    </source>
</reference>
<dbReference type="NCBIfam" id="NF002829">
    <property type="entry name" value="PRK03007.1"/>
    <property type="match status" value="1"/>
</dbReference>